<feature type="transmembrane region" description="Helical" evidence="7">
    <location>
        <begin position="192"/>
        <end position="216"/>
    </location>
</feature>
<feature type="transmembrane region" description="Helical" evidence="7">
    <location>
        <begin position="132"/>
        <end position="153"/>
    </location>
</feature>
<keyword evidence="2" id="KW-0813">Transport</keyword>
<feature type="transmembrane region" description="Helical" evidence="7">
    <location>
        <begin position="316"/>
        <end position="335"/>
    </location>
</feature>
<dbReference type="GO" id="GO:0015297">
    <property type="term" value="F:antiporter activity"/>
    <property type="evidence" value="ECO:0007669"/>
    <property type="project" value="InterPro"/>
</dbReference>
<evidence type="ECO:0000313" key="8">
    <source>
        <dbReference type="EMBL" id="MBO8426561.1"/>
    </source>
</evidence>
<dbReference type="Proteomes" id="UP000823634">
    <property type="component" value="Unassembled WGS sequence"/>
</dbReference>
<dbReference type="InterPro" id="IPR002528">
    <property type="entry name" value="MATE_fam"/>
</dbReference>
<dbReference type="GO" id="GO:0042910">
    <property type="term" value="F:xenobiotic transmembrane transporter activity"/>
    <property type="evidence" value="ECO:0007669"/>
    <property type="project" value="InterPro"/>
</dbReference>
<evidence type="ECO:0000256" key="3">
    <source>
        <dbReference type="ARBA" id="ARBA00022475"/>
    </source>
</evidence>
<comment type="caution">
    <text evidence="8">The sequence shown here is derived from an EMBL/GenBank/DDBJ whole genome shotgun (WGS) entry which is preliminary data.</text>
</comment>
<dbReference type="PANTHER" id="PTHR43823:SF3">
    <property type="entry name" value="MULTIDRUG EXPORT PROTEIN MEPA"/>
    <property type="match status" value="1"/>
</dbReference>
<evidence type="ECO:0000313" key="9">
    <source>
        <dbReference type="Proteomes" id="UP000823634"/>
    </source>
</evidence>
<protein>
    <submittedName>
        <fullName evidence="8">MATE family efflux transporter</fullName>
    </submittedName>
</protein>
<feature type="transmembrane region" description="Helical" evidence="7">
    <location>
        <begin position="387"/>
        <end position="408"/>
    </location>
</feature>
<evidence type="ECO:0000256" key="7">
    <source>
        <dbReference type="SAM" id="Phobius"/>
    </source>
</evidence>
<comment type="subcellular location">
    <subcellularLocation>
        <location evidence="1">Cell membrane</location>
        <topology evidence="1">Multi-pass membrane protein</topology>
    </subcellularLocation>
</comment>
<dbReference type="GO" id="GO:0005886">
    <property type="term" value="C:plasma membrane"/>
    <property type="evidence" value="ECO:0007669"/>
    <property type="project" value="UniProtKB-SubCell"/>
</dbReference>
<evidence type="ECO:0000256" key="1">
    <source>
        <dbReference type="ARBA" id="ARBA00004651"/>
    </source>
</evidence>
<feature type="transmembrane region" description="Helical" evidence="7">
    <location>
        <begin position="355"/>
        <end position="375"/>
    </location>
</feature>
<keyword evidence="3" id="KW-1003">Cell membrane</keyword>
<dbReference type="InterPro" id="IPR048279">
    <property type="entry name" value="MdtK-like"/>
</dbReference>
<feature type="transmembrane region" description="Helical" evidence="7">
    <location>
        <begin position="165"/>
        <end position="186"/>
    </location>
</feature>
<name>A0A9D9GVD6_9FIRM</name>
<feature type="transmembrane region" description="Helical" evidence="7">
    <location>
        <begin position="15"/>
        <end position="36"/>
    </location>
</feature>
<evidence type="ECO:0000256" key="6">
    <source>
        <dbReference type="ARBA" id="ARBA00023136"/>
    </source>
</evidence>
<evidence type="ECO:0000256" key="4">
    <source>
        <dbReference type="ARBA" id="ARBA00022692"/>
    </source>
</evidence>
<evidence type="ECO:0000256" key="5">
    <source>
        <dbReference type="ARBA" id="ARBA00022989"/>
    </source>
</evidence>
<feature type="transmembrane region" description="Helical" evidence="7">
    <location>
        <begin position="94"/>
        <end position="120"/>
    </location>
</feature>
<sequence>MEKNAFFESPNIGRLFMRIAIPGSIGMLASAIYQLIDGIFINEFLGGEAFTAVNLAFPFIIAAYAFSDLIGVGSSVVISIRLGEKRNLEANRIFTSAVLLVLVFNVLVSVSFSLLCPYVFSLMDTTPEISSLAYQYCLPYFLSLPLAGFLFSCDNFLRICGYVKYSMIVNIGSSLLVVLLEFLFLGVGDFPIWGASLASSFSFSVFVIISFIPFFARKTVLRFAKPKISKEEFFFTLRSGLPAFLSNIAGRVTAIVFNSLLLAYGGEGAVSVYGSLMYIDAFVYPLLYGMTDSLQPCLGYNHGAGRHDRVKKLQNYIFLSSFSLCLVVFILLLSFPGGLTYPFLSSADSATLDLARHAAFIFAFLYLVRSFPYAISNLFQATGKPLPSILITFSLSLVFPLLLCLALSPIGLDGIWMNSAISYALGSILAFLLFYFLLLRKRKSSVLEKQDGKTEEEKE</sequence>
<dbReference type="PIRSF" id="PIRSF006603">
    <property type="entry name" value="DinF"/>
    <property type="match status" value="1"/>
</dbReference>
<proteinExistence type="predicted"/>
<keyword evidence="4 7" id="KW-0812">Transmembrane</keyword>
<organism evidence="8 9">
    <name type="scientific">Candidatus Alloenteromonas pullistercoris</name>
    <dbReference type="NCBI Taxonomy" id="2840785"/>
    <lineage>
        <taxon>Bacteria</taxon>
        <taxon>Bacillati</taxon>
        <taxon>Bacillota</taxon>
        <taxon>Bacillota incertae sedis</taxon>
        <taxon>Candidatus Alloenteromonas</taxon>
    </lineage>
</organism>
<dbReference type="Pfam" id="PF01554">
    <property type="entry name" value="MatE"/>
    <property type="match status" value="2"/>
</dbReference>
<keyword evidence="5 7" id="KW-1133">Transmembrane helix</keyword>
<accession>A0A9D9GVD6</accession>
<feature type="transmembrane region" description="Helical" evidence="7">
    <location>
        <begin position="56"/>
        <end position="82"/>
    </location>
</feature>
<dbReference type="EMBL" id="JADINA010000029">
    <property type="protein sequence ID" value="MBO8426561.1"/>
    <property type="molecule type" value="Genomic_DNA"/>
</dbReference>
<gene>
    <name evidence="8" type="ORF">IAC61_04480</name>
</gene>
<evidence type="ECO:0000256" key="2">
    <source>
        <dbReference type="ARBA" id="ARBA00022448"/>
    </source>
</evidence>
<feature type="transmembrane region" description="Helical" evidence="7">
    <location>
        <begin position="420"/>
        <end position="439"/>
    </location>
</feature>
<dbReference type="InterPro" id="IPR051327">
    <property type="entry name" value="MATE_MepA_subfamily"/>
</dbReference>
<dbReference type="PANTHER" id="PTHR43823">
    <property type="entry name" value="SPORULATION PROTEIN YKVU"/>
    <property type="match status" value="1"/>
</dbReference>
<reference evidence="8" key="2">
    <citation type="journal article" date="2021" name="PeerJ">
        <title>Extensive microbial diversity within the chicken gut microbiome revealed by metagenomics and culture.</title>
        <authorList>
            <person name="Gilroy R."/>
            <person name="Ravi A."/>
            <person name="Getino M."/>
            <person name="Pursley I."/>
            <person name="Horton D.L."/>
            <person name="Alikhan N.F."/>
            <person name="Baker D."/>
            <person name="Gharbi K."/>
            <person name="Hall N."/>
            <person name="Watson M."/>
            <person name="Adriaenssens E.M."/>
            <person name="Foster-Nyarko E."/>
            <person name="Jarju S."/>
            <person name="Secka A."/>
            <person name="Antonio M."/>
            <person name="Oren A."/>
            <person name="Chaudhuri R.R."/>
            <person name="La Ragione R."/>
            <person name="Hildebrand F."/>
            <person name="Pallen M.J."/>
        </authorList>
    </citation>
    <scope>NUCLEOTIDE SEQUENCE</scope>
    <source>
        <strain evidence="8">17113</strain>
    </source>
</reference>
<dbReference type="AlphaFoldDB" id="A0A9D9GVD6"/>
<reference evidence="8" key="1">
    <citation type="submission" date="2020-10" db="EMBL/GenBank/DDBJ databases">
        <authorList>
            <person name="Gilroy R."/>
        </authorList>
    </citation>
    <scope>NUCLEOTIDE SEQUENCE</scope>
    <source>
        <strain evidence="8">17113</strain>
    </source>
</reference>
<keyword evidence="6 7" id="KW-0472">Membrane</keyword>